<dbReference type="Proteomes" id="UP000037923">
    <property type="component" value="Unassembled WGS sequence"/>
</dbReference>
<keyword evidence="2" id="KW-0472">Membrane</keyword>
<dbReference type="AlphaFoldDB" id="A0A0N0DUF2"/>
<comment type="caution">
    <text evidence="3">The sequence shown here is derived from an EMBL/GenBank/DDBJ whole genome shotgun (WGS) entry which is preliminary data.</text>
</comment>
<proteinExistence type="predicted"/>
<evidence type="ECO:0000313" key="3">
    <source>
        <dbReference type="EMBL" id="KPA78842.1"/>
    </source>
</evidence>
<keyword evidence="2" id="KW-0812">Transmembrane</keyword>
<evidence type="ECO:0000256" key="1">
    <source>
        <dbReference type="SAM" id="MobiDB-lite"/>
    </source>
</evidence>
<keyword evidence="4" id="KW-1185">Reference proteome</keyword>
<feature type="compositionally biased region" description="Low complexity" evidence="1">
    <location>
        <begin position="81"/>
        <end position="94"/>
    </location>
</feature>
<feature type="compositionally biased region" description="Basic and acidic residues" evidence="1">
    <location>
        <begin position="23"/>
        <end position="35"/>
    </location>
</feature>
<name>A0A0N0DUF2_LEPPY</name>
<keyword evidence="2" id="KW-1133">Transmembrane helix</keyword>
<dbReference type="OMA" id="NYISANR"/>
<dbReference type="GeneID" id="26906211"/>
<dbReference type="EMBL" id="LGTL01000012">
    <property type="protein sequence ID" value="KPA78842.1"/>
    <property type="molecule type" value="Genomic_DNA"/>
</dbReference>
<protein>
    <submittedName>
        <fullName evidence="3">Uncharacterized protein</fullName>
    </submittedName>
</protein>
<feature type="transmembrane region" description="Helical" evidence="2">
    <location>
        <begin position="273"/>
        <end position="291"/>
    </location>
</feature>
<dbReference type="RefSeq" id="XP_015657281.1">
    <property type="nucleotide sequence ID" value="XM_015804147.1"/>
</dbReference>
<evidence type="ECO:0000313" key="4">
    <source>
        <dbReference type="Proteomes" id="UP000037923"/>
    </source>
</evidence>
<accession>A0A0N0DUF2</accession>
<sequence length="430" mass="47917">MSQDKKARLEATAGGTTVGALHDVPHSPFAEETRSPDNVNGSRGAEIHATEEGESPLGYSKCKQPAPEWATQDIKQPTRLPQAAPAPTAGAAPPRRVPLPLPDDVVFRKSPDKDDFGYKAVLESVSNPQTINYVRGAFRTTAFVALPLFTIAVHPNTMYRLGYPMMLIASVISTSTHQTSLGMQIGVHSWLWRGVVYMLLFGTVMNTWNVHKHAGAWYGMLVFGIFLASLVSHGMMRRFMYLYFFIYLLEIRSMSASVAVIPLNSASWSAADFFIGSLVGVAALCFPYPILTKSLVDMIMTKIFEGLGKMFMAMVTFVWMPDPHAAVLFFNDRSPFMKIEAVLEVMPPLLWFANWEPTEFPLHNPVRRLKLSLLRRIMALTYAAFGAGHTVATIRRLQSEQMAMHKIRVTLFEAVYGRSSRRIGNGSMFD</sequence>
<feature type="transmembrane region" description="Helical" evidence="2">
    <location>
        <begin position="239"/>
        <end position="261"/>
    </location>
</feature>
<evidence type="ECO:0000256" key="2">
    <source>
        <dbReference type="SAM" id="Phobius"/>
    </source>
</evidence>
<feature type="transmembrane region" description="Helical" evidence="2">
    <location>
        <begin position="373"/>
        <end position="394"/>
    </location>
</feature>
<feature type="transmembrane region" description="Helical" evidence="2">
    <location>
        <begin position="214"/>
        <end position="232"/>
    </location>
</feature>
<gene>
    <name evidence="3" type="ORF">ABB37_05921</name>
</gene>
<reference evidence="3 4" key="1">
    <citation type="submission" date="2015-07" db="EMBL/GenBank/DDBJ databases">
        <title>High-quality genome of monoxenous trypanosomatid Leptomonas pyrrhocoris.</title>
        <authorList>
            <person name="Flegontov P."/>
            <person name="Butenko A."/>
            <person name="Firsov S."/>
            <person name="Vlcek C."/>
            <person name="Logacheva M.D."/>
            <person name="Field M."/>
            <person name="Filatov D."/>
            <person name="Flegontova O."/>
            <person name="Gerasimov E."/>
            <person name="Jackson A.P."/>
            <person name="Kelly S."/>
            <person name="Opperdoes F."/>
            <person name="O'Reilly A."/>
            <person name="Votypka J."/>
            <person name="Yurchenko V."/>
            <person name="Lukes J."/>
        </authorList>
    </citation>
    <scope>NUCLEOTIDE SEQUENCE [LARGE SCALE GENOMIC DNA]</scope>
    <source>
        <strain evidence="3">H10</strain>
    </source>
</reference>
<dbReference type="OrthoDB" id="10539920at2759"/>
<feature type="transmembrane region" description="Helical" evidence="2">
    <location>
        <begin position="190"/>
        <end position="208"/>
    </location>
</feature>
<organism evidence="3 4">
    <name type="scientific">Leptomonas pyrrhocoris</name>
    <name type="common">Firebug parasite</name>
    <dbReference type="NCBI Taxonomy" id="157538"/>
    <lineage>
        <taxon>Eukaryota</taxon>
        <taxon>Discoba</taxon>
        <taxon>Euglenozoa</taxon>
        <taxon>Kinetoplastea</taxon>
        <taxon>Metakinetoplastina</taxon>
        <taxon>Trypanosomatida</taxon>
        <taxon>Trypanosomatidae</taxon>
        <taxon>Leishmaniinae</taxon>
        <taxon>Leptomonas</taxon>
    </lineage>
</organism>
<dbReference type="VEuPathDB" id="TriTrypDB:LpyrH10_12_0990"/>
<feature type="region of interest" description="Disordered" evidence="1">
    <location>
        <begin position="1"/>
        <end position="103"/>
    </location>
</feature>